<evidence type="ECO:0000313" key="6">
    <source>
        <dbReference type="EMBL" id="SDB15006.1"/>
    </source>
</evidence>
<name>A0A1G6B2Y6_9HYPH</name>
<dbReference type="InterPro" id="IPR003660">
    <property type="entry name" value="HAMP_dom"/>
</dbReference>
<dbReference type="EC" id="2.7.7.65" evidence="1"/>
<keyword evidence="7" id="KW-1185">Reference proteome</keyword>
<dbReference type="SUPFAM" id="SSF55073">
    <property type="entry name" value="Nucleotide cyclase"/>
    <property type="match status" value="1"/>
</dbReference>
<dbReference type="GO" id="GO:0052621">
    <property type="term" value="F:diguanylate cyclase activity"/>
    <property type="evidence" value="ECO:0007669"/>
    <property type="project" value="UniProtKB-EC"/>
</dbReference>
<evidence type="ECO:0000256" key="3">
    <source>
        <dbReference type="SAM" id="Phobius"/>
    </source>
</evidence>
<evidence type="ECO:0000256" key="2">
    <source>
        <dbReference type="ARBA" id="ARBA00034247"/>
    </source>
</evidence>
<dbReference type="InterPro" id="IPR043128">
    <property type="entry name" value="Rev_trsase/Diguanyl_cyclase"/>
</dbReference>
<dbReference type="GO" id="GO:0007165">
    <property type="term" value="P:signal transduction"/>
    <property type="evidence" value="ECO:0007669"/>
    <property type="project" value="InterPro"/>
</dbReference>
<dbReference type="GO" id="GO:0043709">
    <property type="term" value="P:cell adhesion involved in single-species biofilm formation"/>
    <property type="evidence" value="ECO:0007669"/>
    <property type="project" value="TreeGrafter"/>
</dbReference>
<dbReference type="RefSeq" id="WP_175478304.1">
    <property type="nucleotide sequence ID" value="NZ_FMXQ01000002.1"/>
</dbReference>
<dbReference type="EMBL" id="FMXQ01000002">
    <property type="protein sequence ID" value="SDB15006.1"/>
    <property type="molecule type" value="Genomic_DNA"/>
</dbReference>
<dbReference type="AlphaFoldDB" id="A0A1G6B2Y6"/>
<dbReference type="PANTHER" id="PTHR45138">
    <property type="entry name" value="REGULATORY COMPONENTS OF SENSORY TRANSDUCTION SYSTEM"/>
    <property type="match status" value="1"/>
</dbReference>
<dbReference type="SMART" id="SM00304">
    <property type="entry name" value="HAMP"/>
    <property type="match status" value="1"/>
</dbReference>
<protein>
    <recommendedName>
        <fullName evidence="1">diguanylate cyclase</fullName>
        <ecNumber evidence="1">2.7.7.65</ecNumber>
    </recommendedName>
</protein>
<dbReference type="Pfam" id="PF00672">
    <property type="entry name" value="HAMP"/>
    <property type="match status" value="1"/>
</dbReference>
<dbReference type="PROSITE" id="PS50885">
    <property type="entry name" value="HAMP"/>
    <property type="match status" value="1"/>
</dbReference>
<accession>A0A1G6B2Y6</accession>
<dbReference type="PANTHER" id="PTHR45138:SF9">
    <property type="entry name" value="DIGUANYLATE CYCLASE DGCM-RELATED"/>
    <property type="match status" value="1"/>
</dbReference>
<dbReference type="Proteomes" id="UP000199071">
    <property type="component" value="Unassembled WGS sequence"/>
</dbReference>
<dbReference type="GO" id="GO:1902201">
    <property type="term" value="P:negative regulation of bacterial-type flagellum-dependent cell motility"/>
    <property type="evidence" value="ECO:0007669"/>
    <property type="project" value="TreeGrafter"/>
</dbReference>
<gene>
    <name evidence="6" type="ORF">SAMN02982931_01157</name>
</gene>
<evidence type="ECO:0000256" key="1">
    <source>
        <dbReference type="ARBA" id="ARBA00012528"/>
    </source>
</evidence>
<feature type="domain" description="GGDEF" evidence="5">
    <location>
        <begin position="282"/>
        <end position="414"/>
    </location>
</feature>
<dbReference type="InterPro" id="IPR000160">
    <property type="entry name" value="GGDEF_dom"/>
</dbReference>
<reference evidence="6 7" key="1">
    <citation type="submission" date="2016-10" db="EMBL/GenBank/DDBJ databases">
        <authorList>
            <person name="de Groot N.N."/>
        </authorList>
    </citation>
    <scope>NUCLEOTIDE SEQUENCE [LARGE SCALE GENOMIC DNA]</scope>
    <source>
        <strain evidence="6 7">ATCC 35022</strain>
    </source>
</reference>
<feature type="transmembrane region" description="Helical" evidence="3">
    <location>
        <begin position="170"/>
        <end position="192"/>
    </location>
</feature>
<dbReference type="CDD" id="cd06225">
    <property type="entry name" value="HAMP"/>
    <property type="match status" value="1"/>
</dbReference>
<keyword evidence="3" id="KW-0812">Transmembrane</keyword>
<evidence type="ECO:0000259" key="4">
    <source>
        <dbReference type="PROSITE" id="PS50885"/>
    </source>
</evidence>
<dbReference type="Gene3D" id="3.30.70.270">
    <property type="match status" value="1"/>
</dbReference>
<evidence type="ECO:0000259" key="5">
    <source>
        <dbReference type="PROSITE" id="PS50887"/>
    </source>
</evidence>
<keyword evidence="3" id="KW-0472">Membrane</keyword>
<organism evidence="6 7">
    <name type="scientific">Bauldia litoralis</name>
    <dbReference type="NCBI Taxonomy" id="665467"/>
    <lineage>
        <taxon>Bacteria</taxon>
        <taxon>Pseudomonadati</taxon>
        <taxon>Pseudomonadota</taxon>
        <taxon>Alphaproteobacteria</taxon>
        <taxon>Hyphomicrobiales</taxon>
        <taxon>Kaistiaceae</taxon>
        <taxon>Bauldia</taxon>
    </lineage>
</organism>
<dbReference type="NCBIfam" id="TIGR00254">
    <property type="entry name" value="GGDEF"/>
    <property type="match status" value="1"/>
</dbReference>
<evidence type="ECO:0000313" key="7">
    <source>
        <dbReference type="Proteomes" id="UP000199071"/>
    </source>
</evidence>
<dbReference type="InterPro" id="IPR029787">
    <property type="entry name" value="Nucleotide_cyclase"/>
</dbReference>
<dbReference type="Pfam" id="PF00990">
    <property type="entry name" value="GGDEF"/>
    <property type="match status" value="1"/>
</dbReference>
<dbReference type="PROSITE" id="PS50887">
    <property type="entry name" value="GGDEF"/>
    <property type="match status" value="1"/>
</dbReference>
<comment type="catalytic activity">
    <reaction evidence="2">
        <text>2 GTP = 3',3'-c-di-GMP + 2 diphosphate</text>
        <dbReference type="Rhea" id="RHEA:24898"/>
        <dbReference type="ChEBI" id="CHEBI:33019"/>
        <dbReference type="ChEBI" id="CHEBI:37565"/>
        <dbReference type="ChEBI" id="CHEBI:58805"/>
        <dbReference type="EC" id="2.7.7.65"/>
    </reaction>
</comment>
<keyword evidence="3" id="KW-1133">Transmembrane helix</keyword>
<dbReference type="InterPro" id="IPR050469">
    <property type="entry name" value="Diguanylate_Cyclase"/>
</dbReference>
<dbReference type="CDD" id="cd01949">
    <property type="entry name" value="GGDEF"/>
    <property type="match status" value="1"/>
</dbReference>
<dbReference type="STRING" id="665467.SAMN02982931_01157"/>
<feature type="domain" description="HAMP" evidence="4">
    <location>
        <begin position="194"/>
        <end position="246"/>
    </location>
</feature>
<dbReference type="Gene3D" id="6.10.340.10">
    <property type="match status" value="1"/>
</dbReference>
<dbReference type="FunFam" id="3.30.70.270:FF:000001">
    <property type="entry name" value="Diguanylate cyclase domain protein"/>
    <property type="match status" value="1"/>
</dbReference>
<dbReference type="GO" id="GO:0005886">
    <property type="term" value="C:plasma membrane"/>
    <property type="evidence" value="ECO:0007669"/>
    <property type="project" value="TreeGrafter"/>
</dbReference>
<dbReference type="SMART" id="SM00267">
    <property type="entry name" value="GGDEF"/>
    <property type="match status" value="1"/>
</dbReference>
<proteinExistence type="predicted"/>
<sequence length="423" mass="46435">MSIAILPLIVSAVVSYFVLNHGVIDSFQDVLMRERTQIAPTQRLRLDIANSLVPVDEFIEDGDPVHQRAYREARTRIETEFGALGEAVKDEPAAYALVQRARDEWTTADRQATELISVQQRRGDPAAIAAMQRFHGEIAAATDKLAAVHNHLDGEVQADHDVAVLFYERAIWTTSVAGIFSLLAIVGGVFLIGRIMVASVDRLVDGAVRFADGDRGHRIDVQIPPELHRVAEEFNHMIGRINESEEVLAELARRDSLTGLANRRAFDESLSEAWARVERFREQVSLLAIDIDHFKEINDTYGHSAGDAVLRAIAHTMTGQLRLSDKLFRSGGEEFSAILPGTNSEEGRETAERIRKAIAACPIQLDGTDVTVTVSVGIASAQGFSDPGEMVEAADAALYDAKLHGRDRVVVDGDGRRKNRTAA</sequence>